<dbReference type="EMBL" id="JACHMJ010000001">
    <property type="protein sequence ID" value="MBB5843548.1"/>
    <property type="molecule type" value="Genomic_DNA"/>
</dbReference>
<feature type="compositionally biased region" description="Basic and acidic residues" evidence="1">
    <location>
        <begin position="1"/>
        <end position="12"/>
    </location>
</feature>
<dbReference type="Proteomes" id="UP000536685">
    <property type="component" value="Unassembled WGS sequence"/>
</dbReference>
<reference evidence="3 4" key="1">
    <citation type="submission" date="2020-08" db="EMBL/GenBank/DDBJ databases">
        <title>Sequencing the genomes of 1000 actinobacteria strains.</title>
        <authorList>
            <person name="Klenk H.-P."/>
        </authorList>
    </citation>
    <scope>NUCLEOTIDE SEQUENCE [LARGE SCALE GENOMIC DNA]</scope>
    <source>
        <strain evidence="3 4">DSM 105784</strain>
    </source>
</reference>
<name>A0A841AMJ4_9MICO</name>
<proteinExistence type="predicted"/>
<accession>A0A841AMJ4</accession>
<feature type="compositionally biased region" description="Pro residues" evidence="1">
    <location>
        <begin position="52"/>
        <end position="61"/>
    </location>
</feature>
<evidence type="ECO:0000313" key="4">
    <source>
        <dbReference type="Proteomes" id="UP000536685"/>
    </source>
</evidence>
<keyword evidence="2" id="KW-0812">Transmembrane</keyword>
<dbReference type="RefSeq" id="WP_184236465.1">
    <property type="nucleotide sequence ID" value="NZ_JACHMJ010000001.1"/>
</dbReference>
<comment type="caution">
    <text evidence="3">The sequence shown here is derived from an EMBL/GenBank/DDBJ whole genome shotgun (WGS) entry which is preliminary data.</text>
</comment>
<feature type="compositionally biased region" description="Low complexity" evidence="1">
    <location>
        <begin position="37"/>
        <end position="51"/>
    </location>
</feature>
<organism evidence="3 4">
    <name type="scientific">Conyzicola lurida</name>
    <dbReference type="NCBI Taxonomy" id="1172621"/>
    <lineage>
        <taxon>Bacteria</taxon>
        <taxon>Bacillati</taxon>
        <taxon>Actinomycetota</taxon>
        <taxon>Actinomycetes</taxon>
        <taxon>Micrococcales</taxon>
        <taxon>Microbacteriaceae</taxon>
        <taxon>Conyzicola</taxon>
    </lineage>
</organism>
<evidence type="ECO:0000256" key="2">
    <source>
        <dbReference type="SAM" id="Phobius"/>
    </source>
</evidence>
<feature type="compositionally biased region" description="Low complexity" evidence="1">
    <location>
        <begin position="98"/>
        <end position="111"/>
    </location>
</feature>
<evidence type="ECO:0000256" key="1">
    <source>
        <dbReference type="SAM" id="MobiDB-lite"/>
    </source>
</evidence>
<keyword evidence="2" id="KW-1133">Transmembrane helix</keyword>
<keyword evidence="2" id="KW-0472">Membrane</keyword>
<evidence type="ECO:0000313" key="3">
    <source>
        <dbReference type="EMBL" id="MBB5843548.1"/>
    </source>
</evidence>
<keyword evidence="4" id="KW-1185">Reference proteome</keyword>
<sequence length="227" mass="23785">MSDDTPTERFDPKSNGVTPPDPLGATPQEYPPTRKLPTTPAQPTVQPVAGATPPPAPPAPPAKKSRTALRWLIGIGAALLVAVIVLLVILFGGDPEPEPTATATPTATAQPTPTPSPSPTEEPEPTPTVEPVASPTFDSFEAPTTADCEEGDDDAPLTFSWSSSNAERAFIGVQTTDAKLAPYASDLPPVFTYTDLAYQCDQESQIYTVTLEDAAGSTKSETVTITR</sequence>
<feature type="region of interest" description="Disordered" evidence="1">
    <location>
        <begin position="1"/>
        <end position="63"/>
    </location>
</feature>
<protein>
    <submittedName>
        <fullName evidence="3">Uncharacterized protein</fullName>
    </submittedName>
</protein>
<feature type="compositionally biased region" description="Pro residues" evidence="1">
    <location>
        <begin position="112"/>
        <end position="128"/>
    </location>
</feature>
<feature type="region of interest" description="Disordered" evidence="1">
    <location>
        <begin position="98"/>
        <end position="155"/>
    </location>
</feature>
<dbReference type="AlphaFoldDB" id="A0A841AMJ4"/>
<gene>
    <name evidence="3" type="ORF">HD599_001871</name>
</gene>
<feature type="transmembrane region" description="Helical" evidence="2">
    <location>
        <begin position="71"/>
        <end position="92"/>
    </location>
</feature>